<protein>
    <submittedName>
        <fullName evidence="2">Uncharacterized protein</fullName>
    </submittedName>
</protein>
<comment type="caution">
    <text evidence="2">The sequence shown here is derived from an EMBL/GenBank/DDBJ whole genome shotgun (WGS) entry which is preliminary data.</text>
</comment>
<feature type="compositionally biased region" description="Acidic residues" evidence="1">
    <location>
        <begin position="35"/>
        <end position="47"/>
    </location>
</feature>
<evidence type="ECO:0000256" key="1">
    <source>
        <dbReference type="SAM" id="MobiDB-lite"/>
    </source>
</evidence>
<dbReference type="Proteomes" id="UP000297777">
    <property type="component" value="Unassembled WGS sequence"/>
</dbReference>
<accession>A0A4Z1ED22</accession>
<dbReference type="OrthoDB" id="4770086at2759"/>
<reference evidence="2 3" key="1">
    <citation type="submission" date="2017-12" db="EMBL/GenBank/DDBJ databases">
        <title>Comparative genomics of Botrytis spp.</title>
        <authorList>
            <person name="Valero-Jimenez C.A."/>
            <person name="Tapia P."/>
            <person name="Veloso J."/>
            <person name="Silva-Moreno E."/>
            <person name="Staats M."/>
            <person name="Valdes J.H."/>
            <person name="Van Kan J.A.L."/>
        </authorList>
    </citation>
    <scope>NUCLEOTIDE SEQUENCE [LARGE SCALE GENOMIC DNA]</scope>
    <source>
        <strain evidence="2 3">Bt9001</strain>
    </source>
</reference>
<proteinExistence type="predicted"/>
<feature type="region of interest" description="Disordered" evidence="1">
    <location>
        <begin position="1"/>
        <end position="51"/>
    </location>
</feature>
<gene>
    <name evidence="2" type="ORF">BTUL_0199g00020</name>
</gene>
<feature type="region of interest" description="Disordered" evidence="1">
    <location>
        <begin position="232"/>
        <end position="370"/>
    </location>
</feature>
<dbReference type="AlphaFoldDB" id="A0A4Z1ED22"/>
<evidence type="ECO:0000313" key="2">
    <source>
        <dbReference type="EMBL" id="TGO08632.1"/>
    </source>
</evidence>
<organism evidence="2 3">
    <name type="scientific">Botrytis tulipae</name>
    <dbReference type="NCBI Taxonomy" id="87230"/>
    <lineage>
        <taxon>Eukaryota</taxon>
        <taxon>Fungi</taxon>
        <taxon>Dikarya</taxon>
        <taxon>Ascomycota</taxon>
        <taxon>Pezizomycotina</taxon>
        <taxon>Leotiomycetes</taxon>
        <taxon>Helotiales</taxon>
        <taxon>Sclerotiniaceae</taxon>
        <taxon>Botrytis</taxon>
    </lineage>
</organism>
<feature type="compositionally biased region" description="Acidic residues" evidence="1">
    <location>
        <begin position="277"/>
        <end position="305"/>
    </location>
</feature>
<dbReference type="EMBL" id="PQXH01000199">
    <property type="protein sequence ID" value="TGO08632.1"/>
    <property type="molecule type" value="Genomic_DNA"/>
</dbReference>
<evidence type="ECO:0000313" key="3">
    <source>
        <dbReference type="Proteomes" id="UP000297777"/>
    </source>
</evidence>
<name>A0A4Z1ED22_9HELO</name>
<keyword evidence="3" id="KW-1185">Reference proteome</keyword>
<sequence>MASEYAAAGERYNGENSELTDGDDDDAMARTAANIEDELGDGDEDPNPGDKVLWFGQHKGHKYGELPLSYIKWMLKKYLENPDIASPNIKEFKELYDRKQFWIEKNPSKLPPPGKTIMWFGQHKGIAFDKLEDGYVMSLVNFYHRDGDKAIPNIRKFKELKDTYDSWLIAKKMRTSKSPGSIPIWFGEDKGREFRTIYDSQPRKWRKLLKICRWAPILKAIAREYEEWKLRKPPRKQAASRNKPVIVNPVGERLGPADDGVASDDESYVSDGGFVVQDEDENSDEDETGELEYDEEFEESEEVDESTTTVDYKVDKNTSPNLDSSESDTLEEVLPGTPSVPRSSKRKPLEISDDFASLSDSGDESEAIVSPAKRRMTRNLFSPRKRVVLLLESDSDD</sequence>